<reference evidence="2" key="1">
    <citation type="submission" date="2016-02" db="EMBL/GenBank/DDBJ databases">
        <title>Draft genome sequence of Microdochium bolleyi, a fungal endophyte of beachgrass.</title>
        <authorList>
            <consortium name="DOE Joint Genome Institute"/>
            <person name="David A.S."/>
            <person name="May G."/>
            <person name="Haridas S."/>
            <person name="Lim J."/>
            <person name="Wang M."/>
            <person name="Labutti K."/>
            <person name="Lipzen A."/>
            <person name="Barry K."/>
            <person name="Grigoriev I.V."/>
        </authorList>
    </citation>
    <scope>NUCLEOTIDE SEQUENCE [LARGE SCALE GENOMIC DNA]</scope>
    <source>
        <strain evidence="2">J235TASD1</strain>
    </source>
</reference>
<organism evidence="1 2">
    <name type="scientific">Microdochium bolleyi</name>
    <dbReference type="NCBI Taxonomy" id="196109"/>
    <lineage>
        <taxon>Eukaryota</taxon>
        <taxon>Fungi</taxon>
        <taxon>Dikarya</taxon>
        <taxon>Ascomycota</taxon>
        <taxon>Pezizomycotina</taxon>
        <taxon>Sordariomycetes</taxon>
        <taxon>Xylariomycetidae</taxon>
        <taxon>Xylariales</taxon>
        <taxon>Microdochiaceae</taxon>
        <taxon>Microdochium</taxon>
    </lineage>
</organism>
<protein>
    <submittedName>
        <fullName evidence="1">Uncharacterized protein</fullName>
    </submittedName>
</protein>
<evidence type="ECO:0000313" key="1">
    <source>
        <dbReference type="EMBL" id="KXJ96477.1"/>
    </source>
</evidence>
<proteinExistence type="predicted"/>
<keyword evidence="2" id="KW-1185">Reference proteome</keyword>
<sequence length="150" mass="15454">MDYHNLTSSTVNLTCPAMAANGSISGGMPSVSIYNGIPGDIWAYMVRAGNETVTQAMLDCCSPNVPQLADLCYMWCEVPVQIVNSTGANGAGPQSSLIMSAMRRCLEKKGAEIGAASIQGPKNGARPTAGTLSIGAVAMWTLAISGLLGL</sequence>
<dbReference type="Proteomes" id="UP000070501">
    <property type="component" value="Unassembled WGS sequence"/>
</dbReference>
<name>A0A136JH47_9PEZI</name>
<gene>
    <name evidence="1" type="ORF">Micbo1qcDRAFT_199288</name>
</gene>
<accession>A0A136JH47</accession>
<dbReference type="EMBL" id="KQ964245">
    <property type="protein sequence ID" value="KXJ96477.1"/>
    <property type="molecule type" value="Genomic_DNA"/>
</dbReference>
<dbReference type="InParanoid" id="A0A136JH47"/>
<dbReference type="OrthoDB" id="5203703at2759"/>
<evidence type="ECO:0000313" key="2">
    <source>
        <dbReference type="Proteomes" id="UP000070501"/>
    </source>
</evidence>
<dbReference type="AlphaFoldDB" id="A0A136JH47"/>